<dbReference type="InterPro" id="IPR001623">
    <property type="entry name" value="DnaJ_domain"/>
</dbReference>
<comment type="caution">
    <text evidence="2">The sequence shown here is derived from an EMBL/GenBank/DDBJ whole genome shotgun (WGS) entry which is preliminary data.</text>
</comment>
<dbReference type="InterPro" id="IPR018253">
    <property type="entry name" value="DnaJ_domain_CS"/>
</dbReference>
<dbReference type="PRINTS" id="PR00625">
    <property type="entry name" value="JDOMAIN"/>
</dbReference>
<organism evidence="2 3">
    <name type="scientific">Perilla frutescens var. hirtella</name>
    <name type="common">Perilla citriodora</name>
    <name type="synonym">Perilla setoyensis</name>
    <dbReference type="NCBI Taxonomy" id="608512"/>
    <lineage>
        <taxon>Eukaryota</taxon>
        <taxon>Viridiplantae</taxon>
        <taxon>Streptophyta</taxon>
        <taxon>Embryophyta</taxon>
        <taxon>Tracheophyta</taxon>
        <taxon>Spermatophyta</taxon>
        <taxon>Magnoliopsida</taxon>
        <taxon>eudicotyledons</taxon>
        <taxon>Gunneridae</taxon>
        <taxon>Pentapetalae</taxon>
        <taxon>asterids</taxon>
        <taxon>lamiids</taxon>
        <taxon>Lamiales</taxon>
        <taxon>Lamiaceae</taxon>
        <taxon>Nepetoideae</taxon>
        <taxon>Elsholtzieae</taxon>
        <taxon>Perilla</taxon>
    </lineage>
</organism>
<dbReference type="InterPro" id="IPR036869">
    <property type="entry name" value="J_dom_sf"/>
</dbReference>
<sequence>MASTSFSLPNKLFARQFAAVPRPHSPITLRTSLRVSAAYATAERTEIAARTASFYDVLGIEADATCHEIKSAYRKLARTLHPDVASRCGGGDDAADDFMRVHAAYATLSDPEKRALYDNSLFRRRRRQAVTSDTGYSAVTRQGRSWETDQCCHLRNLRSFTVFPIFLWRSPYPSLAFTLTSAFGPPFSPTAITNLTLVVSSSLLLPFAIYDPSPFSLTLPSVHPGAGVRWVATLER</sequence>
<dbReference type="EMBL" id="SDAM02001101">
    <property type="protein sequence ID" value="KAH6823012.1"/>
    <property type="molecule type" value="Genomic_DNA"/>
</dbReference>
<evidence type="ECO:0000259" key="1">
    <source>
        <dbReference type="PROSITE" id="PS50076"/>
    </source>
</evidence>
<dbReference type="SUPFAM" id="SSF46565">
    <property type="entry name" value="Chaperone J-domain"/>
    <property type="match status" value="1"/>
</dbReference>
<dbReference type="PROSITE" id="PS50076">
    <property type="entry name" value="DNAJ_2"/>
    <property type="match status" value="1"/>
</dbReference>
<dbReference type="Pfam" id="PF00226">
    <property type="entry name" value="DnaJ"/>
    <property type="match status" value="1"/>
</dbReference>
<feature type="domain" description="J" evidence="1">
    <location>
        <begin position="53"/>
        <end position="121"/>
    </location>
</feature>
<name>A0AAD4IX25_PERFH</name>
<dbReference type="PANTHER" id="PTHR44240:SF22">
    <property type="entry name" value="CHAPERONE PROTEIN DNAJ 11, CHLOROPLASTIC-LIKE"/>
    <property type="match status" value="1"/>
</dbReference>
<dbReference type="Proteomes" id="UP001190926">
    <property type="component" value="Unassembled WGS sequence"/>
</dbReference>
<evidence type="ECO:0000313" key="2">
    <source>
        <dbReference type="EMBL" id="KAH6823012.1"/>
    </source>
</evidence>
<keyword evidence="3" id="KW-1185">Reference proteome</keyword>
<dbReference type="AlphaFoldDB" id="A0AAD4IX25"/>
<dbReference type="InterPro" id="IPR052276">
    <property type="entry name" value="Diphthamide-biosynth_chaperone"/>
</dbReference>
<dbReference type="Gene3D" id="1.10.287.110">
    <property type="entry name" value="DnaJ domain"/>
    <property type="match status" value="1"/>
</dbReference>
<evidence type="ECO:0000313" key="3">
    <source>
        <dbReference type="Proteomes" id="UP001190926"/>
    </source>
</evidence>
<gene>
    <name evidence="2" type="ORF">C2S53_015424</name>
</gene>
<proteinExistence type="predicted"/>
<feature type="non-terminal residue" evidence="2">
    <location>
        <position position="236"/>
    </location>
</feature>
<dbReference type="PANTHER" id="PTHR44240">
    <property type="entry name" value="DNAJ DOMAIN (PROKARYOTIC HEAT SHOCK PROTEIN)-RELATED"/>
    <property type="match status" value="1"/>
</dbReference>
<dbReference type="PROSITE" id="PS00636">
    <property type="entry name" value="DNAJ_1"/>
    <property type="match status" value="1"/>
</dbReference>
<dbReference type="SMART" id="SM00271">
    <property type="entry name" value="DnaJ"/>
    <property type="match status" value="1"/>
</dbReference>
<protein>
    <submittedName>
        <fullName evidence="2">Chaperone DnaJ-domain superfamily protein</fullName>
    </submittedName>
</protein>
<dbReference type="CDD" id="cd06257">
    <property type="entry name" value="DnaJ"/>
    <property type="match status" value="1"/>
</dbReference>
<accession>A0AAD4IX25</accession>
<reference evidence="2 3" key="1">
    <citation type="journal article" date="2021" name="Nat. Commun.">
        <title>Incipient diploidization of the medicinal plant Perilla within 10,000 years.</title>
        <authorList>
            <person name="Zhang Y."/>
            <person name="Shen Q."/>
            <person name="Leng L."/>
            <person name="Zhang D."/>
            <person name="Chen S."/>
            <person name="Shi Y."/>
            <person name="Ning Z."/>
            <person name="Chen S."/>
        </authorList>
    </citation>
    <scope>NUCLEOTIDE SEQUENCE [LARGE SCALE GENOMIC DNA]</scope>
    <source>
        <strain evidence="3">cv. PC099</strain>
    </source>
</reference>